<dbReference type="InterPro" id="IPR050583">
    <property type="entry name" value="Mycobacterial_A85_antigen"/>
</dbReference>
<protein>
    <recommendedName>
        <fullName evidence="3">Alpha/beta hydrolase</fullName>
    </recommendedName>
</protein>
<dbReference type="AlphaFoldDB" id="A0A396RSW8"/>
<reference evidence="1 2" key="1">
    <citation type="submission" date="2018-08" db="EMBL/GenBank/DDBJ databases">
        <title>The multiple taxonomic identification of Sphingomonas gilva.</title>
        <authorList>
            <person name="Zhu D."/>
            <person name="Zheng S."/>
        </authorList>
    </citation>
    <scope>NUCLEOTIDE SEQUENCE [LARGE SCALE GENOMIC DNA]</scope>
    <source>
        <strain evidence="1 2">ZDH117</strain>
    </source>
</reference>
<evidence type="ECO:0000313" key="2">
    <source>
        <dbReference type="Proteomes" id="UP000266693"/>
    </source>
</evidence>
<sequence>MSGLAAPVSGDGRLIETAAFPSRHIGAQRITIWLPPGYDAGRGRYGVLYMHDGQNLFDPTRSGFGKVWAVDKAVTRLTAKRAIDPVIIVGVWNTGKDRYRTYFPQALYEDAPPPLRAEFDRLAGGPVISDAYLRFLVEELKPAIDRDYRTRPDPRRTSIMGSSMGGLISLYAIARHPNVFGNAGCVSTHWPLGDPAKVGPLDAEVAALWRRFVARELAEPRGRRIWFDHGDQTLDAAYGPYQKRIDAQLAELGWREGRDMKTKVYPGTAHEENSWAARMDEVLTWLLAKGD</sequence>
<dbReference type="EMBL" id="QWLV01000001">
    <property type="protein sequence ID" value="RHW19449.1"/>
    <property type="molecule type" value="Genomic_DNA"/>
</dbReference>
<dbReference type="Pfam" id="PF00756">
    <property type="entry name" value="Esterase"/>
    <property type="match status" value="1"/>
</dbReference>
<dbReference type="PANTHER" id="PTHR48098">
    <property type="entry name" value="ENTEROCHELIN ESTERASE-RELATED"/>
    <property type="match status" value="1"/>
</dbReference>
<name>A0A396RSW8_9SPHN</name>
<evidence type="ECO:0000313" key="1">
    <source>
        <dbReference type="EMBL" id="RHW19449.1"/>
    </source>
</evidence>
<comment type="caution">
    <text evidence="1">The sequence shown here is derived from an EMBL/GenBank/DDBJ whole genome shotgun (WGS) entry which is preliminary data.</text>
</comment>
<dbReference type="PANTHER" id="PTHR48098:SF6">
    <property type="entry name" value="FERRI-BACILLIBACTIN ESTERASE BESA"/>
    <property type="match status" value="1"/>
</dbReference>
<dbReference type="InterPro" id="IPR000801">
    <property type="entry name" value="Esterase-like"/>
</dbReference>
<gene>
    <name evidence="1" type="ORF">D1610_02655</name>
</gene>
<evidence type="ECO:0008006" key="3">
    <source>
        <dbReference type="Google" id="ProtNLM"/>
    </source>
</evidence>
<dbReference type="OrthoDB" id="5523653at2"/>
<dbReference type="InterPro" id="IPR029058">
    <property type="entry name" value="AB_hydrolase_fold"/>
</dbReference>
<accession>A0A396RSW8</accession>
<dbReference type="SUPFAM" id="SSF53474">
    <property type="entry name" value="alpha/beta-Hydrolases"/>
    <property type="match status" value="1"/>
</dbReference>
<organism evidence="1 2">
    <name type="scientific">Sphingomonas gilva</name>
    <dbReference type="NCBI Taxonomy" id="2305907"/>
    <lineage>
        <taxon>Bacteria</taxon>
        <taxon>Pseudomonadati</taxon>
        <taxon>Pseudomonadota</taxon>
        <taxon>Alphaproteobacteria</taxon>
        <taxon>Sphingomonadales</taxon>
        <taxon>Sphingomonadaceae</taxon>
        <taxon>Sphingomonas</taxon>
    </lineage>
</organism>
<keyword evidence="2" id="KW-1185">Reference proteome</keyword>
<proteinExistence type="predicted"/>
<dbReference type="Gene3D" id="3.40.50.1820">
    <property type="entry name" value="alpha/beta hydrolase"/>
    <property type="match status" value="1"/>
</dbReference>
<dbReference type="Proteomes" id="UP000266693">
    <property type="component" value="Unassembled WGS sequence"/>
</dbReference>